<feature type="binding site" evidence="9">
    <location>
        <position position="197"/>
    </location>
    <ligand>
        <name>Zn(2+)</name>
        <dbReference type="ChEBI" id="CHEBI:29105"/>
        <label>2</label>
    </ligand>
</feature>
<feature type="binding site" evidence="9">
    <location>
        <position position="153"/>
    </location>
    <ligand>
        <name>Zn(2+)</name>
        <dbReference type="ChEBI" id="CHEBI:29105"/>
        <label>1</label>
    </ligand>
</feature>
<dbReference type="SUPFAM" id="SSF49493">
    <property type="entry name" value="HSP40/DnaJ peptide-binding domain"/>
    <property type="match status" value="2"/>
</dbReference>
<comment type="subunit">
    <text evidence="9">Homodimer.</text>
</comment>
<keyword evidence="4 9" id="KW-0677">Repeat</keyword>
<feature type="repeat" description="CXXCXGXG motif" evidence="9">
    <location>
        <begin position="172"/>
        <end position="179"/>
    </location>
</feature>
<dbReference type="InterPro" id="IPR018253">
    <property type="entry name" value="DnaJ_domain_CS"/>
</dbReference>
<keyword evidence="5 9" id="KW-0863">Zinc-finger</keyword>
<accession>A0ABT1DDC9</accession>
<evidence type="ECO:0000256" key="2">
    <source>
        <dbReference type="ARBA" id="ARBA00022705"/>
    </source>
</evidence>
<feature type="zinc finger region" description="CR-type" evidence="10">
    <location>
        <begin position="140"/>
        <end position="220"/>
    </location>
</feature>
<feature type="domain" description="J" evidence="12">
    <location>
        <begin position="5"/>
        <end position="70"/>
    </location>
</feature>
<feature type="binding site" evidence="9">
    <location>
        <position position="175"/>
    </location>
    <ligand>
        <name>Zn(2+)</name>
        <dbReference type="ChEBI" id="CHEBI:29105"/>
        <label>2</label>
    </ligand>
</feature>
<feature type="binding site" evidence="9">
    <location>
        <position position="156"/>
    </location>
    <ligand>
        <name>Zn(2+)</name>
        <dbReference type="ChEBI" id="CHEBI:29105"/>
        <label>1</label>
    </ligand>
</feature>
<keyword evidence="6 9" id="KW-0862">Zinc</keyword>
<evidence type="ECO:0000256" key="3">
    <source>
        <dbReference type="ARBA" id="ARBA00022723"/>
    </source>
</evidence>
<dbReference type="CDD" id="cd10747">
    <property type="entry name" value="DnaJ_C"/>
    <property type="match status" value="1"/>
</dbReference>
<dbReference type="EMBL" id="JAFIRR010000250">
    <property type="protein sequence ID" value="MCO6419914.1"/>
    <property type="molecule type" value="Genomic_DNA"/>
</dbReference>
<keyword evidence="3 9" id="KW-0479">Metal-binding</keyword>
<dbReference type="SUPFAM" id="SSF57938">
    <property type="entry name" value="DnaJ/Hsp40 cysteine-rich domain"/>
    <property type="match status" value="1"/>
</dbReference>
<evidence type="ECO:0000256" key="6">
    <source>
        <dbReference type="ARBA" id="ARBA00022833"/>
    </source>
</evidence>
<comment type="subcellular location">
    <subcellularLocation>
        <location evidence="9">Cytoplasm</location>
    </subcellularLocation>
</comment>
<dbReference type="NCBIfam" id="NF008035">
    <property type="entry name" value="PRK10767.1"/>
    <property type="match status" value="1"/>
</dbReference>
<comment type="caution">
    <text evidence="14">The sequence shown here is derived from an EMBL/GenBank/DDBJ whole genome shotgun (WGS) entry which is preliminary data.</text>
</comment>
<evidence type="ECO:0000313" key="15">
    <source>
        <dbReference type="Proteomes" id="UP001523392"/>
    </source>
</evidence>
<dbReference type="InterPro" id="IPR001623">
    <property type="entry name" value="DnaJ_domain"/>
</dbReference>
<keyword evidence="1 9" id="KW-0963">Cytoplasm</keyword>
<evidence type="ECO:0000256" key="5">
    <source>
        <dbReference type="ARBA" id="ARBA00022771"/>
    </source>
</evidence>
<reference evidence="14 15" key="1">
    <citation type="submission" date="2021-12" db="EMBL/GenBank/DDBJ databases">
        <title>Siccirubricoccus leaddurans sp. nov., a high concentration Zn2+ tolerance bacterium.</title>
        <authorList>
            <person name="Cao Y."/>
        </authorList>
    </citation>
    <scope>NUCLEOTIDE SEQUENCE [LARGE SCALE GENOMIC DNA]</scope>
    <source>
        <strain evidence="14 15">KC 17139</strain>
    </source>
</reference>
<dbReference type="RefSeq" id="WP_252956588.1">
    <property type="nucleotide sequence ID" value="NZ_JAFIRR010000250.1"/>
</dbReference>
<feature type="repeat" description="CXXCXGXG motif" evidence="9">
    <location>
        <begin position="153"/>
        <end position="160"/>
    </location>
</feature>
<dbReference type="InterPro" id="IPR036869">
    <property type="entry name" value="J_dom_sf"/>
</dbReference>
<keyword evidence="8 9" id="KW-0143">Chaperone</keyword>
<evidence type="ECO:0000259" key="12">
    <source>
        <dbReference type="PROSITE" id="PS50076"/>
    </source>
</evidence>
<dbReference type="Gene3D" id="1.10.287.110">
    <property type="entry name" value="DnaJ domain"/>
    <property type="match status" value="1"/>
</dbReference>
<feature type="repeat" description="CXXCXGXG motif" evidence="9">
    <location>
        <begin position="208"/>
        <end position="215"/>
    </location>
</feature>
<dbReference type="PROSITE" id="PS00636">
    <property type="entry name" value="DNAJ_1"/>
    <property type="match status" value="1"/>
</dbReference>
<keyword evidence="14" id="KW-0560">Oxidoreductase</keyword>
<keyword evidence="15" id="KW-1185">Reference proteome</keyword>
<feature type="repeat" description="CXXCXGXG motif" evidence="9">
    <location>
        <begin position="194"/>
        <end position="201"/>
    </location>
</feature>
<dbReference type="Pfam" id="PF01556">
    <property type="entry name" value="DnaJ_C"/>
    <property type="match status" value="1"/>
</dbReference>
<keyword evidence="7 9" id="KW-0346">Stress response</keyword>
<feature type="binding site" evidence="9">
    <location>
        <position position="172"/>
    </location>
    <ligand>
        <name>Zn(2+)</name>
        <dbReference type="ChEBI" id="CHEBI:29105"/>
        <label>2</label>
    </ligand>
</feature>
<dbReference type="Proteomes" id="UP001523392">
    <property type="component" value="Unassembled WGS sequence"/>
</dbReference>
<dbReference type="InterPro" id="IPR012724">
    <property type="entry name" value="DnaJ"/>
</dbReference>
<dbReference type="InterPro" id="IPR036410">
    <property type="entry name" value="HSP_DnaJ_Cys-rich_dom_sf"/>
</dbReference>
<evidence type="ECO:0000256" key="10">
    <source>
        <dbReference type="PROSITE-ProRule" id="PRU00546"/>
    </source>
</evidence>
<evidence type="ECO:0000256" key="4">
    <source>
        <dbReference type="ARBA" id="ARBA00022737"/>
    </source>
</evidence>
<dbReference type="Gene3D" id="2.60.260.20">
    <property type="entry name" value="Urease metallochaperone UreE, N-terminal domain"/>
    <property type="match status" value="2"/>
</dbReference>
<dbReference type="NCBIfam" id="TIGR02349">
    <property type="entry name" value="DnaJ_bact"/>
    <property type="match status" value="1"/>
</dbReference>
<organism evidence="14 15">
    <name type="scientific">Siccirubricoccus soli</name>
    <dbReference type="NCBI Taxonomy" id="2899147"/>
    <lineage>
        <taxon>Bacteria</taxon>
        <taxon>Pseudomonadati</taxon>
        <taxon>Pseudomonadota</taxon>
        <taxon>Alphaproteobacteria</taxon>
        <taxon>Acetobacterales</taxon>
        <taxon>Roseomonadaceae</taxon>
        <taxon>Siccirubricoccus</taxon>
    </lineage>
</organism>
<proteinExistence type="inferred from homology"/>
<feature type="binding site" evidence="9">
    <location>
        <position position="194"/>
    </location>
    <ligand>
        <name>Zn(2+)</name>
        <dbReference type="ChEBI" id="CHEBI:29105"/>
        <label>2</label>
    </ligand>
</feature>
<dbReference type="PROSITE" id="PS51188">
    <property type="entry name" value="ZF_CR"/>
    <property type="match status" value="1"/>
</dbReference>
<dbReference type="PANTHER" id="PTHR43096:SF48">
    <property type="entry name" value="CHAPERONE PROTEIN DNAJ"/>
    <property type="match status" value="1"/>
</dbReference>
<evidence type="ECO:0000256" key="1">
    <source>
        <dbReference type="ARBA" id="ARBA00022490"/>
    </source>
</evidence>
<dbReference type="PRINTS" id="PR00625">
    <property type="entry name" value="JDOMAIN"/>
</dbReference>
<dbReference type="InterPro" id="IPR002939">
    <property type="entry name" value="DnaJ_C"/>
</dbReference>
<comment type="domain">
    <text evidence="9">The J domain is necessary and sufficient to stimulate DnaK ATPase activity. Zinc center 1 plays an important role in the autonomous, DnaK-independent chaperone activity of DnaJ. Zinc center 2 is essential for interaction with DnaK and for DnaJ activity.</text>
</comment>
<comment type="cofactor">
    <cofactor evidence="9">
        <name>Zn(2+)</name>
        <dbReference type="ChEBI" id="CHEBI:29105"/>
    </cofactor>
    <text evidence="9">Binds 2 Zn(2+) ions per monomer.</text>
</comment>
<comment type="similarity">
    <text evidence="9">Belongs to the DnaJ family.</text>
</comment>
<comment type="function">
    <text evidence="9">Participates actively in the response to hyperosmotic and heat shock by preventing the aggregation of stress-denatured proteins and by disaggregating proteins, also in an autonomous, DnaK-independent fashion. Unfolded proteins bind initially to DnaJ; upon interaction with the DnaJ-bound protein, DnaK hydrolyzes its bound ATP, resulting in the formation of a stable complex. GrpE releases ADP from DnaK; ATP binding to DnaK triggers the release of the substrate protein, thus completing the reaction cycle. Several rounds of ATP-dependent interactions between DnaJ, DnaK and GrpE are required for fully efficient folding. Also involved, together with DnaK and GrpE, in the DNA replication of plasmids through activation of initiation proteins.</text>
</comment>
<dbReference type="InterPro" id="IPR001305">
    <property type="entry name" value="HSP_DnaJ_Cys-rich_dom"/>
</dbReference>
<dbReference type="SUPFAM" id="SSF46565">
    <property type="entry name" value="Chaperone J-domain"/>
    <property type="match status" value="1"/>
</dbReference>
<dbReference type="CDD" id="cd10719">
    <property type="entry name" value="DnaJ_zf"/>
    <property type="match status" value="1"/>
</dbReference>
<dbReference type="InterPro" id="IPR008971">
    <property type="entry name" value="HSP40/DnaJ_pept-bd"/>
</dbReference>
<feature type="region of interest" description="Disordered" evidence="11">
    <location>
        <begin position="106"/>
        <end position="126"/>
    </location>
</feature>
<evidence type="ECO:0000256" key="11">
    <source>
        <dbReference type="SAM" id="MobiDB-lite"/>
    </source>
</evidence>
<feature type="binding site" evidence="9">
    <location>
        <position position="211"/>
    </location>
    <ligand>
        <name>Zn(2+)</name>
        <dbReference type="ChEBI" id="CHEBI:29105"/>
        <label>1</label>
    </ligand>
</feature>
<gene>
    <name evidence="9 14" type="primary">dnaJ</name>
    <name evidence="14" type="ORF">JYK14_27685</name>
</gene>
<dbReference type="HAMAP" id="MF_01152">
    <property type="entry name" value="DnaJ"/>
    <property type="match status" value="1"/>
</dbReference>
<sequence>MAKRDYYEILGVQRDATEDDLKKAYRKLAMKYHPDRNQGDKEAEGRFKELNEAYDVLKDAEKRAAYDRYGHAAFEGGGGGPGGGFQGGNPFGAGFEDIFEEMFGRFGGGGGGRGRQRQASGRGADLRTTVEITLEEAFAGTKQTIRVPSSVSCEACSGSGAEPGSGGGAQTCPTCQGAGKVRAQQGFFLIERTCPTCGGQGRIIKNPCKICQGAGRVQRDRTLNVSIPAGVEDGTRIRLAGEGEAGLRGAPAGDLYVDVGVRQHPIFQRDGANIFVRVPLRMTQAALGGAVEVPTVDGGRAKVAIPAGTQAGDQFRLRGKGFSVLRSAARGDMFVQVSVETPQNLTPKQRELLEAFEQEATKSGKSSPEAEGFFARVKEFWDGLGGR</sequence>
<feature type="domain" description="CR-type" evidence="13">
    <location>
        <begin position="140"/>
        <end position="220"/>
    </location>
</feature>
<dbReference type="PANTHER" id="PTHR43096">
    <property type="entry name" value="DNAJ HOMOLOG 1, MITOCHONDRIAL-RELATED"/>
    <property type="match status" value="1"/>
</dbReference>
<dbReference type="GO" id="GO:0016491">
    <property type="term" value="F:oxidoreductase activity"/>
    <property type="evidence" value="ECO:0007669"/>
    <property type="project" value="UniProtKB-KW"/>
</dbReference>
<evidence type="ECO:0000259" key="13">
    <source>
        <dbReference type="PROSITE" id="PS51188"/>
    </source>
</evidence>
<dbReference type="PROSITE" id="PS50076">
    <property type="entry name" value="DNAJ_2"/>
    <property type="match status" value="1"/>
</dbReference>
<name>A0ABT1DDC9_9PROT</name>
<evidence type="ECO:0000256" key="7">
    <source>
        <dbReference type="ARBA" id="ARBA00023016"/>
    </source>
</evidence>
<keyword evidence="2 9" id="KW-0235">DNA replication</keyword>
<evidence type="ECO:0000313" key="14">
    <source>
        <dbReference type="EMBL" id="MCO6419914.1"/>
    </source>
</evidence>
<dbReference type="SMART" id="SM00271">
    <property type="entry name" value="DnaJ"/>
    <property type="match status" value="1"/>
</dbReference>
<feature type="binding site" evidence="9">
    <location>
        <position position="208"/>
    </location>
    <ligand>
        <name>Zn(2+)</name>
        <dbReference type="ChEBI" id="CHEBI:29105"/>
        <label>1</label>
    </ligand>
</feature>
<dbReference type="Pfam" id="PF00226">
    <property type="entry name" value="DnaJ"/>
    <property type="match status" value="1"/>
</dbReference>
<evidence type="ECO:0000256" key="9">
    <source>
        <dbReference type="HAMAP-Rule" id="MF_01152"/>
    </source>
</evidence>
<dbReference type="CDD" id="cd06257">
    <property type="entry name" value="DnaJ"/>
    <property type="match status" value="1"/>
</dbReference>
<dbReference type="Gene3D" id="2.10.230.10">
    <property type="entry name" value="Heat shock protein DnaJ, cysteine-rich domain"/>
    <property type="match status" value="1"/>
</dbReference>
<evidence type="ECO:0000256" key="8">
    <source>
        <dbReference type="ARBA" id="ARBA00023186"/>
    </source>
</evidence>
<dbReference type="Pfam" id="PF00684">
    <property type="entry name" value="DnaJ_CXXCXGXG"/>
    <property type="match status" value="1"/>
</dbReference>
<protein>
    <recommendedName>
        <fullName evidence="9">Chaperone protein DnaJ</fullName>
    </recommendedName>
</protein>